<comment type="caution">
    <text evidence="4">The sequence shown here is derived from an EMBL/GenBank/DDBJ whole genome shotgun (WGS) entry which is preliminary data.</text>
</comment>
<reference evidence="4" key="1">
    <citation type="journal article" date="2021" name="PeerJ">
        <title>Extensive microbial diversity within the chicken gut microbiome revealed by metagenomics and culture.</title>
        <authorList>
            <person name="Gilroy R."/>
            <person name="Ravi A."/>
            <person name="Getino M."/>
            <person name="Pursley I."/>
            <person name="Horton D.L."/>
            <person name="Alikhan N.F."/>
            <person name="Baker D."/>
            <person name="Gharbi K."/>
            <person name="Hall N."/>
            <person name="Watson M."/>
            <person name="Adriaenssens E.M."/>
            <person name="Foster-Nyarko E."/>
            <person name="Jarju S."/>
            <person name="Secka A."/>
            <person name="Antonio M."/>
            <person name="Oren A."/>
            <person name="Chaudhuri R.R."/>
            <person name="La Ragione R."/>
            <person name="Hildebrand F."/>
            <person name="Pallen M.J."/>
        </authorList>
    </citation>
    <scope>NUCLEOTIDE SEQUENCE</scope>
    <source>
        <strain evidence="4">ChiW4-1371</strain>
    </source>
</reference>
<evidence type="ECO:0000256" key="2">
    <source>
        <dbReference type="ARBA" id="ARBA00022840"/>
    </source>
</evidence>
<dbReference type="GO" id="GO:0016887">
    <property type="term" value="F:ATP hydrolysis activity"/>
    <property type="evidence" value="ECO:0007669"/>
    <property type="project" value="InterPro"/>
</dbReference>
<keyword evidence="1" id="KW-0547">Nucleotide-binding</keyword>
<dbReference type="GO" id="GO:0005524">
    <property type="term" value="F:ATP binding"/>
    <property type="evidence" value="ECO:0007669"/>
    <property type="project" value="UniProtKB-KW"/>
</dbReference>
<evidence type="ECO:0000259" key="3">
    <source>
        <dbReference type="PROSITE" id="PS50893"/>
    </source>
</evidence>
<dbReference type="PROSITE" id="PS50893">
    <property type="entry name" value="ABC_TRANSPORTER_2"/>
    <property type="match status" value="1"/>
</dbReference>
<dbReference type="PANTHER" id="PTHR43038">
    <property type="entry name" value="ATP-BINDING CASSETTE, SUB-FAMILY H, MEMBER 1"/>
    <property type="match status" value="1"/>
</dbReference>
<sequence length="308" mass="34358">MSNIAVSVRNLTKKFGDFTAVSDVTFDVEKGEIFGFLGANGAGKSTTIRMLCGILPPTSGTGIIAGYDVLKNPGMVRQNIGYMSQKFSLYDELTVYENMKFFAKLYSVSGKNINDSVYEAVEQVKLEGYENIKTKSLSSGIKQRLSLACAIIHKPQIIFLDEPTSGVDPVSRRNFWDLIYKFASQGVTIFVTTHYMDEAEYCDRIAMISSGTLKEIGTPEELKTTKMIWNVYKIKGFGLYDVAQTILRMENVFDVGLLSDSIRILSSKLTPDDIMKYLEKHGYKGYIVEKADAVLEDVFVSYAGGQNR</sequence>
<dbReference type="Pfam" id="PF00005">
    <property type="entry name" value="ABC_tran"/>
    <property type="match status" value="1"/>
</dbReference>
<feature type="domain" description="ABC transporter" evidence="3">
    <location>
        <begin position="6"/>
        <end position="235"/>
    </location>
</feature>
<reference evidence="4" key="2">
    <citation type="submission" date="2021-04" db="EMBL/GenBank/DDBJ databases">
        <authorList>
            <person name="Gilroy R."/>
        </authorList>
    </citation>
    <scope>NUCLEOTIDE SEQUENCE</scope>
    <source>
        <strain evidence="4">ChiW4-1371</strain>
    </source>
</reference>
<organism evidence="4 5">
    <name type="scientific">Candidatus Mucispirillum faecigallinarum</name>
    <dbReference type="NCBI Taxonomy" id="2838699"/>
    <lineage>
        <taxon>Bacteria</taxon>
        <taxon>Pseudomonadati</taxon>
        <taxon>Deferribacterota</taxon>
        <taxon>Deferribacteres</taxon>
        <taxon>Deferribacterales</taxon>
        <taxon>Mucispirillaceae</taxon>
        <taxon>Mucispirillum</taxon>
    </lineage>
</organism>
<dbReference type="SUPFAM" id="SSF52540">
    <property type="entry name" value="P-loop containing nucleoside triphosphate hydrolases"/>
    <property type="match status" value="1"/>
</dbReference>
<dbReference type="AlphaFoldDB" id="A0A9D2KCZ0"/>
<dbReference type="EMBL" id="DXAQ01000149">
    <property type="protein sequence ID" value="HIZ90277.1"/>
    <property type="molecule type" value="Genomic_DNA"/>
</dbReference>
<dbReference type="PANTHER" id="PTHR43038:SF3">
    <property type="entry name" value="ABC TRANSPORTER G FAMILY MEMBER 20 ISOFORM X1"/>
    <property type="match status" value="1"/>
</dbReference>
<dbReference type="SMART" id="SM00382">
    <property type="entry name" value="AAA"/>
    <property type="match status" value="1"/>
</dbReference>
<evidence type="ECO:0000313" key="4">
    <source>
        <dbReference type="EMBL" id="HIZ90277.1"/>
    </source>
</evidence>
<keyword evidence="2 4" id="KW-0067">ATP-binding</keyword>
<dbReference type="InterPro" id="IPR003593">
    <property type="entry name" value="AAA+_ATPase"/>
</dbReference>
<proteinExistence type="predicted"/>
<name>A0A9D2KCZ0_9BACT</name>
<gene>
    <name evidence="4" type="ORF">H9804_10055</name>
</gene>
<evidence type="ECO:0000313" key="5">
    <source>
        <dbReference type="Proteomes" id="UP000824176"/>
    </source>
</evidence>
<dbReference type="Gene3D" id="3.40.50.300">
    <property type="entry name" value="P-loop containing nucleotide triphosphate hydrolases"/>
    <property type="match status" value="1"/>
</dbReference>
<dbReference type="InterPro" id="IPR003439">
    <property type="entry name" value="ABC_transporter-like_ATP-bd"/>
</dbReference>
<evidence type="ECO:0000256" key="1">
    <source>
        <dbReference type="ARBA" id="ARBA00022741"/>
    </source>
</evidence>
<accession>A0A9D2KCZ0</accession>
<dbReference type="Proteomes" id="UP000824176">
    <property type="component" value="Unassembled WGS sequence"/>
</dbReference>
<protein>
    <submittedName>
        <fullName evidence="4">ABC transporter ATP-binding protein</fullName>
    </submittedName>
</protein>
<dbReference type="InterPro" id="IPR027417">
    <property type="entry name" value="P-loop_NTPase"/>
</dbReference>